<organism evidence="1 2">
    <name type="scientific">Acinetobacter baumannii</name>
    <dbReference type="NCBI Taxonomy" id="470"/>
    <lineage>
        <taxon>Bacteria</taxon>
        <taxon>Pseudomonadati</taxon>
        <taxon>Pseudomonadota</taxon>
        <taxon>Gammaproteobacteria</taxon>
        <taxon>Moraxellales</taxon>
        <taxon>Moraxellaceae</taxon>
        <taxon>Acinetobacter</taxon>
        <taxon>Acinetobacter calcoaceticus/baumannii complex</taxon>
    </lineage>
</organism>
<evidence type="ECO:0000313" key="2">
    <source>
        <dbReference type="Proteomes" id="UP000179937"/>
    </source>
</evidence>
<dbReference type="RefSeq" id="WP_071211532.1">
    <property type="nucleotide sequence ID" value="NZ_CP077835.1"/>
</dbReference>
<sequence length="67" mass="7393">MSTSNSPVNSSRLKKTKGGRVRCVVYLPESEAKAIEKQAAELDTSQSSIIANFYYKGKNKKPEGQNE</sequence>
<evidence type="ECO:0008006" key="3">
    <source>
        <dbReference type="Google" id="ProtNLM"/>
    </source>
</evidence>
<reference evidence="1 2" key="1">
    <citation type="submission" date="2016-05" db="EMBL/GenBank/DDBJ databases">
        <title>The evolution of Acinetobacter baumannii in vivo.</title>
        <authorList>
            <person name="Hua X."/>
            <person name="Yu Y."/>
        </authorList>
    </citation>
    <scope>NUCLEOTIDE SEQUENCE [LARGE SCALE GENOMIC DNA]</scope>
    <source>
        <strain evidence="1 2">XH647</strain>
    </source>
</reference>
<proteinExistence type="predicted"/>
<comment type="caution">
    <text evidence="1">The sequence shown here is derived from an EMBL/GenBank/DDBJ whole genome shotgun (WGS) entry which is preliminary data.</text>
</comment>
<protein>
    <recommendedName>
        <fullName evidence="3">CopG family transcriptional regulator</fullName>
    </recommendedName>
</protein>
<dbReference type="AlphaFoldDB" id="A0A1S2G1H5"/>
<accession>A0A1S2G1H5</accession>
<dbReference type="Proteomes" id="UP000179937">
    <property type="component" value="Unassembled WGS sequence"/>
</dbReference>
<dbReference type="EMBL" id="LYKI01000004">
    <property type="protein sequence ID" value="OIG74686.1"/>
    <property type="molecule type" value="Genomic_DNA"/>
</dbReference>
<name>A0A1S2G1H5_ACIBA</name>
<gene>
    <name evidence="1" type="ORF">A7M90_13165</name>
</gene>
<evidence type="ECO:0000313" key="1">
    <source>
        <dbReference type="EMBL" id="OIG74686.1"/>
    </source>
</evidence>